<evidence type="ECO:0000256" key="12">
    <source>
        <dbReference type="RuleBase" id="RU003357"/>
    </source>
</evidence>
<dbReference type="SUPFAM" id="SSF56935">
    <property type="entry name" value="Porins"/>
    <property type="match status" value="1"/>
</dbReference>
<dbReference type="InterPro" id="IPR012910">
    <property type="entry name" value="Plug_dom"/>
</dbReference>
<evidence type="ECO:0000256" key="2">
    <source>
        <dbReference type="ARBA" id="ARBA00022448"/>
    </source>
</evidence>
<evidence type="ECO:0000313" key="16">
    <source>
        <dbReference type="Proteomes" id="UP000515733"/>
    </source>
</evidence>
<name>A0A6S6YB98_9PROT</name>
<keyword evidence="3 11" id="KW-1134">Transmembrane beta strand</keyword>
<gene>
    <name evidence="15" type="ORF">DENOEST_2721</name>
</gene>
<evidence type="ECO:0000256" key="9">
    <source>
        <dbReference type="ARBA" id="ARBA00023136"/>
    </source>
</evidence>
<dbReference type="PANTHER" id="PTHR32552">
    <property type="entry name" value="FERRICHROME IRON RECEPTOR-RELATED"/>
    <property type="match status" value="1"/>
</dbReference>
<dbReference type="OrthoDB" id="8538693at2"/>
<evidence type="ECO:0000256" key="1">
    <source>
        <dbReference type="ARBA" id="ARBA00004571"/>
    </source>
</evidence>
<evidence type="ECO:0000256" key="10">
    <source>
        <dbReference type="ARBA" id="ARBA00023237"/>
    </source>
</evidence>
<dbReference type="RefSeq" id="WP_145772381.1">
    <property type="nucleotide sequence ID" value="NZ_LR778301.1"/>
</dbReference>
<evidence type="ECO:0000313" key="15">
    <source>
        <dbReference type="EMBL" id="CAB1369886.1"/>
    </source>
</evidence>
<keyword evidence="5 11" id="KW-0812">Transmembrane</keyword>
<comment type="similarity">
    <text evidence="11 12">Belongs to the TonB-dependent receptor family.</text>
</comment>
<dbReference type="Gene3D" id="2.40.170.20">
    <property type="entry name" value="TonB-dependent receptor, beta-barrel domain"/>
    <property type="match status" value="1"/>
</dbReference>
<evidence type="ECO:0000259" key="14">
    <source>
        <dbReference type="Pfam" id="PF07715"/>
    </source>
</evidence>
<keyword evidence="6" id="KW-0408">Iron</keyword>
<dbReference type="Pfam" id="PF07715">
    <property type="entry name" value="Plug"/>
    <property type="match status" value="1"/>
</dbReference>
<dbReference type="KEGG" id="doe:DENOEST_2721"/>
<keyword evidence="9 11" id="KW-0472">Membrane</keyword>
<comment type="subcellular location">
    <subcellularLocation>
        <location evidence="1 11">Cell outer membrane</location>
        <topology evidence="1 11">Multi-pass membrane protein</topology>
    </subcellularLocation>
</comment>
<protein>
    <submittedName>
        <fullName evidence="15">Putative TonB-dependent receptor</fullName>
    </submittedName>
</protein>
<dbReference type="PANTHER" id="PTHR32552:SF81">
    <property type="entry name" value="TONB-DEPENDENT OUTER MEMBRANE RECEPTOR"/>
    <property type="match status" value="1"/>
</dbReference>
<reference evidence="15 16" key="1">
    <citation type="submission" date="2020-03" db="EMBL/GenBank/DDBJ databases">
        <authorList>
            <consortium name="Genoscope - CEA"/>
            <person name="William W."/>
        </authorList>
    </citation>
    <scope>NUCLEOTIDE SEQUENCE [LARGE SCALE GENOMIC DNA]</scope>
    <source>
        <strain evidence="16">DSM 16959</strain>
    </source>
</reference>
<organism evidence="15 16">
    <name type="scientific">Denitratisoma oestradiolicum</name>
    <dbReference type="NCBI Taxonomy" id="311182"/>
    <lineage>
        <taxon>Bacteria</taxon>
        <taxon>Pseudomonadati</taxon>
        <taxon>Pseudomonadota</taxon>
        <taxon>Betaproteobacteria</taxon>
        <taxon>Nitrosomonadales</taxon>
        <taxon>Sterolibacteriaceae</taxon>
        <taxon>Denitratisoma</taxon>
    </lineage>
</organism>
<evidence type="ECO:0000256" key="7">
    <source>
        <dbReference type="ARBA" id="ARBA00023065"/>
    </source>
</evidence>
<dbReference type="EMBL" id="LR778301">
    <property type="protein sequence ID" value="CAB1369886.1"/>
    <property type="molecule type" value="Genomic_DNA"/>
</dbReference>
<dbReference type="AlphaFoldDB" id="A0A6S6YB98"/>
<feature type="domain" description="TonB-dependent receptor plug" evidence="14">
    <location>
        <begin position="49"/>
        <end position="158"/>
    </location>
</feature>
<dbReference type="InterPro" id="IPR039426">
    <property type="entry name" value="TonB-dep_rcpt-like"/>
</dbReference>
<evidence type="ECO:0000259" key="13">
    <source>
        <dbReference type="Pfam" id="PF00593"/>
    </source>
</evidence>
<sequence length="815" mass="88375">MQRKGQCFSIRPIPFLVSSLMVLGMSGAHAADTQLEEVIVTAQKRAENLQDVPISVQSLDAKMLEKKNIVTLTDLGAAVPGLSLVPFPGSAETIYPSIRGIVGNNVSIATPLPLAVHVNGIYISQMAGLNVAAADLERMEILKGPQGVLSGRNATGGALNLYTAKPVLGEFTFKQQLTFAERGQLLSKTIVNVPLTEELAAKISYLHTDRDNEGIKNSAPGGVKFGEKTADAWRLDVRWKPSNNVTVDYGYDTALTKSYDTFPQCTAPGLVPALTNTVTGGSDPRLAAYVKACSPERQTSLYFPYSIPKNRNKAEGHTLNIEWEVNPSMTFRSITGYRKVDTSNAVDYTAYASGVDVFAGTAPFKVLGSTQLDGKYNPFTIFNESWSQEFQLLGETSPNFKYTTGIYYSLDKGHQNVGPSVFSYYPRFGDFLVAAYGAPAYLAGLDSIALENLGISSTHNTSVALFGQISWRPDILSRKLEVVPGLRYTQDHRKAIGYNVGRGAATAFVVPVSPGVATPAFPGPLFVSPDAFRGAVGDRTFSKSTPSLSLNYHWDESLMTYLKVAKGYTSGGFDSQAGSATVFSTGYDPETLTSTELGMKGEFLNRRLRTNLAVFQSKYVNQQQAVPSYLSDGSPFWVIQNVGGSTYHGVELDMMAAVTDGLRFNANIAWLDHKFTKFKDLTTGLDVHASRKLIVPKIAYSVGMDYRFPEMGLPGTLDANLTVSHRDASSTPIDVTGALPLSGFITPAFTVWSGRLALSRIKVGPGSNGDLTVALWGKNLTDKKYSVFTYPNQTANAVATWGEPRTYGIDLIYNY</sequence>
<keyword evidence="8 12" id="KW-0798">TonB box</keyword>
<dbReference type="Proteomes" id="UP000515733">
    <property type="component" value="Chromosome"/>
</dbReference>
<keyword evidence="16" id="KW-1185">Reference proteome</keyword>
<keyword evidence="15" id="KW-0675">Receptor</keyword>
<dbReference type="Pfam" id="PF00593">
    <property type="entry name" value="TonB_dep_Rec_b-barrel"/>
    <property type="match status" value="1"/>
</dbReference>
<dbReference type="InterPro" id="IPR036942">
    <property type="entry name" value="Beta-barrel_TonB_sf"/>
</dbReference>
<keyword evidence="7" id="KW-0406">Ion transport</keyword>
<proteinExistence type="inferred from homology"/>
<keyword evidence="4" id="KW-0410">Iron transport</keyword>
<accession>A0A6S6YB98</accession>
<keyword evidence="2 11" id="KW-0813">Transport</keyword>
<evidence type="ECO:0000256" key="8">
    <source>
        <dbReference type="ARBA" id="ARBA00023077"/>
    </source>
</evidence>
<evidence type="ECO:0000256" key="5">
    <source>
        <dbReference type="ARBA" id="ARBA00022692"/>
    </source>
</evidence>
<keyword evidence="10 11" id="KW-0998">Cell outer membrane</keyword>
<feature type="domain" description="TonB-dependent receptor-like beta-barrel" evidence="13">
    <location>
        <begin position="260"/>
        <end position="780"/>
    </location>
</feature>
<dbReference type="InterPro" id="IPR000531">
    <property type="entry name" value="Beta-barrel_TonB"/>
</dbReference>
<dbReference type="GO" id="GO:0009279">
    <property type="term" value="C:cell outer membrane"/>
    <property type="evidence" value="ECO:0007669"/>
    <property type="project" value="UniProtKB-SubCell"/>
</dbReference>
<evidence type="ECO:0000256" key="3">
    <source>
        <dbReference type="ARBA" id="ARBA00022452"/>
    </source>
</evidence>
<dbReference type="PROSITE" id="PS52016">
    <property type="entry name" value="TONB_DEPENDENT_REC_3"/>
    <property type="match status" value="1"/>
</dbReference>
<evidence type="ECO:0000256" key="4">
    <source>
        <dbReference type="ARBA" id="ARBA00022496"/>
    </source>
</evidence>
<dbReference type="GO" id="GO:0006826">
    <property type="term" value="P:iron ion transport"/>
    <property type="evidence" value="ECO:0007669"/>
    <property type="project" value="UniProtKB-KW"/>
</dbReference>
<evidence type="ECO:0000256" key="6">
    <source>
        <dbReference type="ARBA" id="ARBA00023004"/>
    </source>
</evidence>
<evidence type="ECO:0000256" key="11">
    <source>
        <dbReference type="PROSITE-ProRule" id="PRU01360"/>
    </source>
</evidence>